<accession>A0A0E9T9Q2</accession>
<feature type="transmembrane region" description="Helical" evidence="1">
    <location>
        <begin position="30"/>
        <end position="49"/>
    </location>
</feature>
<keyword evidence="1" id="KW-1133">Transmembrane helix</keyword>
<evidence type="ECO:0000256" key="1">
    <source>
        <dbReference type="SAM" id="Phobius"/>
    </source>
</evidence>
<dbReference type="AlphaFoldDB" id="A0A0E9T9Q2"/>
<name>A0A0E9T9Q2_ANGAN</name>
<dbReference type="EMBL" id="GBXM01058425">
    <property type="protein sequence ID" value="JAH50152.1"/>
    <property type="molecule type" value="Transcribed_RNA"/>
</dbReference>
<reference evidence="2" key="1">
    <citation type="submission" date="2014-11" db="EMBL/GenBank/DDBJ databases">
        <authorList>
            <person name="Amaro Gonzalez C."/>
        </authorList>
    </citation>
    <scope>NUCLEOTIDE SEQUENCE</scope>
</reference>
<organism evidence="2">
    <name type="scientific">Anguilla anguilla</name>
    <name type="common">European freshwater eel</name>
    <name type="synonym">Muraena anguilla</name>
    <dbReference type="NCBI Taxonomy" id="7936"/>
    <lineage>
        <taxon>Eukaryota</taxon>
        <taxon>Metazoa</taxon>
        <taxon>Chordata</taxon>
        <taxon>Craniata</taxon>
        <taxon>Vertebrata</taxon>
        <taxon>Euteleostomi</taxon>
        <taxon>Actinopterygii</taxon>
        <taxon>Neopterygii</taxon>
        <taxon>Teleostei</taxon>
        <taxon>Anguilliformes</taxon>
        <taxon>Anguillidae</taxon>
        <taxon>Anguilla</taxon>
    </lineage>
</organism>
<proteinExistence type="predicted"/>
<keyword evidence="1" id="KW-0812">Transmembrane</keyword>
<sequence>MHTFSFELFDSTKTEFYYSTKIVLRTVVRMYAVLSLISPWLGSVVSVWWTKTKGPVPFFVDCISVFGQE</sequence>
<evidence type="ECO:0000313" key="2">
    <source>
        <dbReference type="EMBL" id="JAH50152.1"/>
    </source>
</evidence>
<reference evidence="2" key="2">
    <citation type="journal article" date="2015" name="Fish Shellfish Immunol.">
        <title>Early steps in the European eel (Anguilla anguilla)-Vibrio vulnificus interaction in the gills: Role of the RtxA13 toxin.</title>
        <authorList>
            <person name="Callol A."/>
            <person name="Pajuelo D."/>
            <person name="Ebbesson L."/>
            <person name="Teles M."/>
            <person name="MacKenzie S."/>
            <person name="Amaro C."/>
        </authorList>
    </citation>
    <scope>NUCLEOTIDE SEQUENCE</scope>
</reference>
<protein>
    <submittedName>
        <fullName evidence="2">Uncharacterized protein</fullName>
    </submittedName>
</protein>
<keyword evidence="1" id="KW-0472">Membrane</keyword>